<dbReference type="Gene3D" id="1.10.150.240">
    <property type="entry name" value="Putative phosphatase, domain 2"/>
    <property type="match status" value="1"/>
</dbReference>
<dbReference type="SFLD" id="SFLDG01135">
    <property type="entry name" value="C1.5.6:_HAD__Beta-PGM__Phospha"/>
    <property type="match status" value="1"/>
</dbReference>
<dbReference type="Pfam" id="PF00702">
    <property type="entry name" value="Hydrolase"/>
    <property type="match status" value="1"/>
</dbReference>
<dbReference type="PRINTS" id="PR00413">
    <property type="entry name" value="HADHALOGNASE"/>
</dbReference>
<accession>A0A382GI92</accession>
<sequence length="224" mass="25643">MKPAPFTHCVFDAYGTLFDVHSAVGRYRESLGEKADAVSVLWRSKQLEYTWLRSLMRQHVDFWQITTDALDYAFSTQEIENPELQGQLLQAYHRLDCYPEVPETLQFLKDRGYGTAILSNGSPEMLSSGVRNSRLEDLLDAVLSVEDVGVFKPDPRVYQLAVERLQTEPGKILFFSSNAWDVCGSAAFGFQTIWINRFSQKPELLPGRHLFEIQRLNGVFDQLE</sequence>
<dbReference type="InterPro" id="IPR006439">
    <property type="entry name" value="HAD-SF_hydro_IA"/>
</dbReference>
<dbReference type="CDD" id="cd02588">
    <property type="entry name" value="HAD_L2-DEX"/>
    <property type="match status" value="1"/>
</dbReference>
<dbReference type="InterPro" id="IPR051540">
    <property type="entry name" value="S-2-haloacid_dehalogenase"/>
</dbReference>
<dbReference type="SFLD" id="SFLDS00003">
    <property type="entry name" value="Haloacid_Dehalogenase"/>
    <property type="match status" value="1"/>
</dbReference>
<proteinExistence type="inferred from homology"/>
<dbReference type="SFLD" id="SFLDG01129">
    <property type="entry name" value="C1.5:_HAD__Beta-PGM__Phosphata"/>
    <property type="match status" value="1"/>
</dbReference>
<dbReference type="SFLD" id="SFLDF00045">
    <property type="entry name" value="2-haloacid_dehalogenase"/>
    <property type="match status" value="1"/>
</dbReference>
<evidence type="ECO:0000256" key="1">
    <source>
        <dbReference type="ARBA" id="ARBA00008106"/>
    </source>
</evidence>
<dbReference type="NCBIfam" id="TIGR01428">
    <property type="entry name" value="HAD_type_II"/>
    <property type="match status" value="1"/>
</dbReference>
<protein>
    <recommendedName>
        <fullName evidence="4">Haloacid dehalogenase, type II</fullName>
    </recommendedName>
</protein>
<dbReference type="InterPro" id="IPR023214">
    <property type="entry name" value="HAD_sf"/>
</dbReference>
<dbReference type="NCBIfam" id="TIGR01509">
    <property type="entry name" value="HAD-SF-IA-v3"/>
    <property type="match status" value="1"/>
</dbReference>
<organism evidence="3">
    <name type="scientific">marine metagenome</name>
    <dbReference type="NCBI Taxonomy" id="408172"/>
    <lineage>
        <taxon>unclassified sequences</taxon>
        <taxon>metagenomes</taxon>
        <taxon>ecological metagenomes</taxon>
    </lineage>
</organism>
<reference evidence="3" key="1">
    <citation type="submission" date="2018-05" db="EMBL/GenBank/DDBJ databases">
        <authorList>
            <person name="Lanie J.A."/>
            <person name="Ng W.-L."/>
            <person name="Kazmierczak K.M."/>
            <person name="Andrzejewski T.M."/>
            <person name="Davidsen T.M."/>
            <person name="Wayne K.J."/>
            <person name="Tettelin H."/>
            <person name="Glass J.I."/>
            <person name="Rusch D."/>
            <person name="Podicherti R."/>
            <person name="Tsui H.-C.T."/>
            <person name="Winkler M.E."/>
        </authorList>
    </citation>
    <scope>NUCLEOTIDE SEQUENCE</scope>
</reference>
<dbReference type="GO" id="GO:0019120">
    <property type="term" value="F:hydrolase activity, acting on acid halide bonds, in C-halide compounds"/>
    <property type="evidence" value="ECO:0007669"/>
    <property type="project" value="InterPro"/>
</dbReference>
<dbReference type="PANTHER" id="PTHR43316:SF3">
    <property type="entry name" value="HALOACID DEHALOGENASE, TYPE II (AFU_ORTHOLOGUE AFUA_2G07750)-RELATED"/>
    <property type="match status" value="1"/>
</dbReference>
<evidence type="ECO:0000256" key="2">
    <source>
        <dbReference type="ARBA" id="ARBA00022801"/>
    </source>
</evidence>
<dbReference type="Gene3D" id="3.40.50.1000">
    <property type="entry name" value="HAD superfamily/HAD-like"/>
    <property type="match status" value="1"/>
</dbReference>
<dbReference type="InterPro" id="IPR006328">
    <property type="entry name" value="2-HAD"/>
</dbReference>
<keyword evidence="2" id="KW-0378">Hydrolase</keyword>
<dbReference type="AlphaFoldDB" id="A0A382GI92"/>
<dbReference type="NCBIfam" id="TIGR01493">
    <property type="entry name" value="HAD-SF-IA-v2"/>
    <property type="match status" value="1"/>
</dbReference>
<dbReference type="SUPFAM" id="SSF56784">
    <property type="entry name" value="HAD-like"/>
    <property type="match status" value="1"/>
</dbReference>
<evidence type="ECO:0000313" key="3">
    <source>
        <dbReference type="EMBL" id="SVB73911.1"/>
    </source>
</evidence>
<gene>
    <name evidence="3" type="ORF">METZ01_LOCUS226765</name>
</gene>
<dbReference type="PANTHER" id="PTHR43316">
    <property type="entry name" value="HYDROLASE, HALOACID DELAHOGENASE-RELATED"/>
    <property type="match status" value="1"/>
</dbReference>
<dbReference type="InterPro" id="IPR023198">
    <property type="entry name" value="PGP-like_dom2"/>
</dbReference>
<evidence type="ECO:0008006" key="4">
    <source>
        <dbReference type="Google" id="ProtNLM"/>
    </source>
</evidence>
<dbReference type="EMBL" id="UINC01055255">
    <property type="protein sequence ID" value="SVB73911.1"/>
    <property type="molecule type" value="Genomic_DNA"/>
</dbReference>
<name>A0A382GI92_9ZZZZ</name>
<dbReference type="InterPro" id="IPR036412">
    <property type="entry name" value="HAD-like_sf"/>
</dbReference>
<comment type="similarity">
    <text evidence="1">Belongs to the HAD-like hydrolase superfamily. S-2-haloalkanoic acid dehalogenase family.</text>
</comment>